<proteinExistence type="predicted"/>
<protein>
    <submittedName>
        <fullName evidence="1">Uncharacterized protein</fullName>
    </submittedName>
</protein>
<evidence type="ECO:0000313" key="1">
    <source>
        <dbReference type="EMBL" id="EJW04384.1"/>
    </source>
</evidence>
<reference evidence="2" key="2">
    <citation type="submission" date="2015-07" db="EMBL/GenBank/DDBJ databases">
        <title>Contrasting host-pathogen interactions and genome evolution in two generalist and specialist microsporidian pathogens of mosquitoes.</title>
        <authorList>
            <consortium name="The Broad Institute Genomics Platform"/>
            <consortium name="The Broad Institute Genome Sequencing Center for Infectious Disease"/>
            <person name="Cuomo C.A."/>
            <person name="Sanscrainte N.D."/>
            <person name="Goldberg J.M."/>
            <person name="Heiman D."/>
            <person name="Young S."/>
            <person name="Zeng Q."/>
            <person name="Becnel J.J."/>
            <person name="Birren B.W."/>
        </authorList>
    </citation>
    <scope>NUCLEOTIDE SEQUENCE [LARGE SCALE GENOMIC DNA]</scope>
    <source>
        <strain evidence="2">USNM 41457</strain>
    </source>
</reference>
<name>J9DA44_EDHAE</name>
<dbReference type="InParanoid" id="J9DA44"/>
<sequence>MKVQNKKKSLKMSLLRETLRISHKNKNEHLCKLFYKKRFLFWFIQIFTSISHSKCNESQRQDETNAVEMQDFYENLIDYLKMKQVNDGLQEKEFELYSFCLPNTLVNQFFGINKEINVDNVVKKTVSRKNLRRKERKKQIFPLLVKETGGLLHLKNKLIEKFKKYDWDVHVSTYGHKKTVFIYEKNIIFLYNTIYKHRMIEFRTVVARNRIFLKLIEIIKNYCIEKEKIEFTADQIRKFALLMQKEESEYIFNSSIRKDSKKMFSIIVKMMNTALNFPEESIEDFKDYFEDNFSKFRPSTEDIAYFQNFYKKNLNLVFLVSHKKFKDFFITYNLENNFKFERNLPILNQKEFFNENLVFESYNKIKLWVKNITSDDESTEAEIRLLMNLKIDENENITEIQKICKENSNLNTEHLNRFDYVTLIHEKDQTSSMTKRNLILKPKNIMLVFFYKKNQQHSITIHQSSESDNKKGLFYINFEYYKTRLFTKKEIFDIIKYIIQLSDENFDLCFGLFNKTLFNREKRSNISFKESSKYITLLYNNKNIKNIGRLFVLSRLLEGKSGVFKNLEICFRTKDKTFDCVFDTKNRSLTDFFNSNEIDSQIIQSFSNDIRNKNLEEWKSSEFYITLIFNKNFGDHYTQDYIISLCCKNLNDIFALKIYKRYFQHVLIESFAFFNNKCRKFGLSLIDRSNYMNFVDFMVDFLIFSKNDFIKILSKYKDIKSLCDISHYFEVMFADNTLMCNYLKSYVAKNQLTSIFDKELFKGFVNVLTKVYKSKEFSINLAKNDNYLHYLLNFQLFITQI</sequence>
<reference evidence="1 2" key="1">
    <citation type="submission" date="2011-08" db="EMBL/GenBank/DDBJ databases">
        <authorList>
            <person name="Liu Z.J."/>
            <person name="Shi F.L."/>
            <person name="Lu J.Q."/>
            <person name="Li M."/>
            <person name="Wang Z.L."/>
        </authorList>
    </citation>
    <scope>NUCLEOTIDE SEQUENCE [LARGE SCALE GENOMIC DNA]</scope>
    <source>
        <strain evidence="1 2">USNM 41457</strain>
    </source>
</reference>
<dbReference type="VEuPathDB" id="MicrosporidiaDB:EDEG_01375"/>
<gene>
    <name evidence="1" type="ORF">EDEG_01375</name>
</gene>
<dbReference type="HOGENOM" id="CLU_351248_0_0_1"/>
<dbReference type="AlphaFoldDB" id="J9DA44"/>
<dbReference type="EMBL" id="AFBI03000019">
    <property type="protein sequence ID" value="EJW04384.1"/>
    <property type="molecule type" value="Genomic_DNA"/>
</dbReference>
<dbReference type="Proteomes" id="UP000003163">
    <property type="component" value="Unassembled WGS sequence"/>
</dbReference>
<organism evidence="1 2">
    <name type="scientific">Edhazardia aedis (strain USNM 41457)</name>
    <name type="common">Microsporidian parasite</name>
    <dbReference type="NCBI Taxonomy" id="1003232"/>
    <lineage>
        <taxon>Eukaryota</taxon>
        <taxon>Fungi</taxon>
        <taxon>Fungi incertae sedis</taxon>
        <taxon>Microsporidia</taxon>
        <taxon>Edhazardia</taxon>
    </lineage>
</organism>
<keyword evidence="2" id="KW-1185">Reference proteome</keyword>
<evidence type="ECO:0000313" key="2">
    <source>
        <dbReference type="Proteomes" id="UP000003163"/>
    </source>
</evidence>
<comment type="caution">
    <text evidence="1">The sequence shown here is derived from an EMBL/GenBank/DDBJ whole genome shotgun (WGS) entry which is preliminary data.</text>
</comment>
<accession>J9DA44</accession>